<dbReference type="GO" id="GO:0005829">
    <property type="term" value="C:cytosol"/>
    <property type="evidence" value="ECO:0007669"/>
    <property type="project" value="TreeGrafter"/>
</dbReference>
<dbReference type="PROSITE" id="PS50011">
    <property type="entry name" value="PROTEIN_KINASE_DOM"/>
    <property type="match status" value="1"/>
</dbReference>
<reference evidence="6 7" key="1">
    <citation type="journal article" date="2020" name="Nat. Food">
        <title>A phased Vanilla planifolia genome enables genetic improvement of flavour and production.</title>
        <authorList>
            <person name="Hasing T."/>
            <person name="Tang H."/>
            <person name="Brym M."/>
            <person name="Khazi F."/>
            <person name="Huang T."/>
            <person name="Chambers A.H."/>
        </authorList>
    </citation>
    <scope>NUCLEOTIDE SEQUENCE [LARGE SCALE GENOMIC DNA]</scope>
    <source>
        <tissue evidence="6">Leaf</tissue>
    </source>
</reference>
<evidence type="ECO:0000259" key="5">
    <source>
        <dbReference type="PROSITE" id="PS50011"/>
    </source>
</evidence>
<dbReference type="GO" id="GO:0000407">
    <property type="term" value="C:phagophore assembly site"/>
    <property type="evidence" value="ECO:0007669"/>
    <property type="project" value="TreeGrafter"/>
</dbReference>
<dbReference type="InterPro" id="IPR045269">
    <property type="entry name" value="Atg1-like"/>
</dbReference>
<dbReference type="SMART" id="SM00220">
    <property type="entry name" value="S_TKc"/>
    <property type="match status" value="1"/>
</dbReference>
<feature type="domain" description="Protein kinase" evidence="5">
    <location>
        <begin position="55"/>
        <end position="313"/>
    </location>
</feature>
<evidence type="ECO:0000256" key="2">
    <source>
        <dbReference type="ARBA" id="ARBA00022741"/>
    </source>
</evidence>
<dbReference type="SUPFAM" id="SSF56112">
    <property type="entry name" value="Protein kinase-like (PK-like)"/>
    <property type="match status" value="1"/>
</dbReference>
<dbReference type="Gene3D" id="1.10.510.10">
    <property type="entry name" value="Transferase(Phosphotransferase) domain 1"/>
    <property type="match status" value="1"/>
</dbReference>
<dbReference type="GO" id="GO:0005524">
    <property type="term" value="F:ATP binding"/>
    <property type="evidence" value="ECO:0007669"/>
    <property type="project" value="UniProtKB-KW"/>
</dbReference>
<dbReference type="Proteomes" id="UP000639772">
    <property type="component" value="Chromosome 1"/>
</dbReference>
<dbReference type="GO" id="GO:0004674">
    <property type="term" value="F:protein serine/threonine kinase activity"/>
    <property type="evidence" value="ECO:0007669"/>
    <property type="project" value="InterPro"/>
</dbReference>
<name>A0A835S1K4_VANPL</name>
<dbReference type="OrthoDB" id="346907at2759"/>
<evidence type="ECO:0000256" key="3">
    <source>
        <dbReference type="ARBA" id="ARBA00022840"/>
    </source>
</evidence>
<keyword evidence="2" id="KW-0547">Nucleotide-binding</keyword>
<dbReference type="PROSITE" id="PS00108">
    <property type="entry name" value="PROTEIN_KINASE_ST"/>
    <property type="match status" value="1"/>
</dbReference>
<dbReference type="GO" id="GO:0000045">
    <property type="term" value="P:autophagosome assembly"/>
    <property type="evidence" value="ECO:0007669"/>
    <property type="project" value="TreeGrafter"/>
</dbReference>
<dbReference type="AlphaFoldDB" id="A0A835S1K4"/>
<dbReference type="EMBL" id="JADCNM010000001">
    <property type="protein sequence ID" value="KAG0500863.1"/>
    <property type="molecule type" value="Genomic_DNA"/>
</dbReference>
<dbReference type="GO" id="GO:0016020">
    <property type="term" value="C:membrane"/>
    <property type="evidence" value="ECO:0007669"/>
    <property type="project" value="TreeGrafter"/>
</dbReference>
<evidence type="ECO:0000256" key="1">
    <source>
        <dbReference type="ARBA" id="ARBA00006234"/>
    </source>
</evidence>
<dbReference type="GO" id="GO:0005776">
    <property type="term" value="C:autophagosome"/>
    <property type="evidence" value="ECO:0007669"/>
    <property type="project" value="TreeGrafter"/>
</dbReference>
<proteinExistence type="inferred from homology"/>
<dbReference type="InterPro" id="IPR011009">
    <property type="entry name" value="Kinase-like_dom_sf"/>
</dbReference>
<dbReference type="FunFam" id="1.10.510.10:FF:000571">
    <property type="entry name" value="Maternal embryonic leucine zipper kinase"/>
    <property type="match status" value="1"/>
</dbReference>
<comment type="caution">
    <text evidence="6">The sequence shown here is derived from an EMBL/GenBank/DDBJ whole genome shotgun (WGS) entry which is preliminary data.</text>
</comment>
<gene>
    <name evidence="6" type="ORF">HPP92_000935</name>
</gene>
<dbReference type="InterPro" id="IPR000719">
    <property type="entry name" value="Prot_kinase_dom"/>
</dbReference>
<dbReference type="PANTHER" id="PTHR24348:SF53">
    <property type="entry name" value="SERINE_THREONINE-PROTEIN KINASE ATG1T"/>
    <property type="match status" value="1"/>
</dbReference>
<comment type="similarity">
    <text evidence="1">Belongs to the protein kinase superfamily. CAMK Ser/Thr protein kinase family. SNF1 subfamily.</text>
</comment>
<comment type="function">
    <text evidence="4">CIPK serine-threonine protein kinases interact with CBL proteins. Binding of a CBL protein to the regulatory NAF domain of CIPK protein lead to the activation of the kinase in a calcium-dependent manner.</text>
</comment>
<keyword evidence="3" id="KW-0067">ATP-binding</keyword>
<dbReference type="GO" id="GO:0010506">
    <property type="term" value="P:regulation of autophagy"/>
    <property type="evidence" value="ECO:0007669"/>
    <property type="project" value="InterPro"/>
</dbReference>
<dbReference type="PANTHER" id="PTHR24348">
    <property type="entry name" value="SERINE/THREONINE-PROTEIN KINASE UNC-51-RELATED"/>
    <property type="match status" value="1"/>
</dbReference>
<organism evidence="6 7">
    <name type="scientific">Vanilla planifolia</name>
    <name type="common">Vanilla</name>
    <dbReference type="NCBI Taxonomy" id="51239"/>
    <lineage>
        <taxon>Eukaryota</taxon>
        <taxon>Viridiplantae</taxon>
        <taxon>Streptophyta</taxon>
        <taxon>Embryophyta</taxon>
        <taxon>Tracheophyta</taxon>
        <taxon>Spermatophyta</taxon>
        <taxon>Magnoliopsida</taxon>
        <taxon>Liliopsida</taxon>
        <taxon>Asparagales</taxon>
        <taxon>Orchidaceae</taxon>
        <taxon>Vanilloideae</taxon>
        <taxon>Vanilleae</taxon>
        <taxon>Vanilla</taxon>
    </lineage>
</organism>
<evidence type="ECO:0000256" key="4">
    <source>
        <dbReference type="ARBA" id="ARBA00058225"/>
    </source>
</evidence>
<evidence type="ECO:0000313" key="7">
    <source>
        <dbReference type="Proteomes" id="UP000639772"/>
    </source>
</evidence>
<dbReference type="InterPro" id="IPR008271">
    <property type="entry name" value="Ser/Thr_kinase_AS"/>
</dbReference>
<evidence type="ECO:0000313" key="6">
    <source>
        <dbReference type="EMBL" id="KAG0500863.1"/>
    </source>
</evidence>
<dbReference type="Pfam" id="PF00069">
    <property type="entry name" value="Pkinase"/>
    <property type="match status" value="1"/>
</dbReference>
<accession>A0A835S1K4</accession>
<protein>
    <recommendedName>
        <fullName evidence="5">Protein kinase domain-containing protein</fullName>
    </recommendedName>
</protein>
<sequence>MITRVHHPQLFSVGKIGKDCPNGIRETQGSGRELMVEAKDVNYTSAAIAALDEYELKESLGGEPPLTAVWKAVHRPSGQEVAVKRVRLSGISQKLVECLECELSFLASVSHPNIIRLLDVIRDKECIYLVLEFCAGGDLASYLRQCGRLHEHIVRKFMIQLGSGLNVMHSHHIIHRDLKPENILLSAPNCDAVLKIADFGFSRVVQPGEYTDFVCGSPLYMAPEVMQFQKYDYKVDMWSVGAILFELLNGYPPFSGRNNVQLLKSIRDCRSLPFSQLIRPNLHPESIDICMKLLCINPAFRLSFDEFFNHEFFRNQRVEPLFGALESGNNLSCN</sequence>